<dbReference type="GO" id="GO:0016987">
    <property type="term" value="F:sigma factor activity"/>
    <property type="evidence" value="ECO:0007669"/>
    <property type="project" value="UniProtKB-KW"/>
</dbReference>
<dbReference type="InterPro" id="IPR014284">
    <property type="entry name" value="RNA_pol_sigma-70_dom"/>
</dbReference>
<dbReference type="STRING" id="1128398.Curi_c05470"/>
<dbReference type="HOGENOM" id="CLU_047691_3_1_9"/>
<accession>K0AXW5</accession>
<evidence type="ECO:0000256" key="2">
    <source>
        <dbReference type="ARBA" id="ARBA00023015"/>
    </source>
</evidence>
<evidence type="ECO:0000256" key="5">
    <source>
        <dbReference type="ARBA" id="ARBA00023163"/>
    </source>
</evidence>
<name>K0AXW5_GOTA9</name>
<evidence type="ECO:0000313" key="8">
    <source>
        <dbReference type="EMBL" id="AFS77622.1"/>
    </source>
</evidence>
<dbReference type="GO" id="GO:0006352">
    <property type="term" value="P:DNA-templated transcription initiation"/>
    <property type="evidence" value="ECO:0007669"/>
    <property type="project" value="InterPro"/>
</dbReference>
<dbReference type="Gene3D" id="1.10.10.10">
    <property type="entry name" value="Winged helix-like DNA-binding domain superfamily/Winged helix DNA-binding domain"/>
    <property type="match status" value="1"/>
</dbReference>
<dbReference type="NCBIfam" id="NF009195">
    <property type="entry name" value="PRK12543.1"/>
    <property type="match status" value="1"/>
</dbReference>
<dbReference type="GO" id="GO:0003677">
    <property type="term" value="F:DNA binding"/>
    <property type="evidence" value="ECO:0007669"/>
    <property type="project" value="UniProtKB-KW"/>
</dbReference>
<dbReference type="Gene3D" id="1.10.1740.10">
    <property type="match status" value="1"/>
</dbReference>
<keyword evidence="2" id="KW-0805">Transcription regulation</keyword>
<evidence type="ECO:0000256" key="3">
    <source>
        <dbReference type="ARBA" id="ARBA00023082"/>
    </source>
</evidence>
<feature type="domain" description="RNA polymerase sigma-70 region 4" evidence="7">
    <location>
        <begin position="141"/>
        <end position="188"/>
    </location>
</feature>
<protein>
    <submittedName>
        <fullName evidence="8">RNA polymerase sigma factor, sigma-70 family</fullName>
    </submittedName>
</protein>
<dbReference type="CDD" id="cd06171">
    <property type="entry name" value="Sigma70_r4"/>
    <property type="match status" value="1"/>
</dbReference>
<dbReference type="InterPro" id="IPR036388">
    <property type="entry name" value="WH-like_DNA-bd_sf"/>
</dbReference>
<dbReference type="Pfam" id="PF04545">
    <property type="entry name" value="Sigma70_r4"/>
    <property type="match status" value="1"/>
</dbReference>
<dbReference type="eggNOG" id="COG1595">
    <property type="taxonomic scope" value="Bacteria"/>
</dbReference>
<dbReference type="PANTHER" id="PTHR43133:SF60">
    <property type="entry name" value="RNA POLYMERASE SIGMA FACTOR SIGV"/>
    <property type="match status" value="1"/>
</dbReference>
<evidence type="ECO:0000259" key="6">
    <source>
        <dbReference type="Pfam" id="PF04542"/>
    </source>
</evidence>
<organism evidence="8 9">
    <name type="scientific">Gottschalkia acidurici (strain ATCC 7906 / DSM 604 / BCRC 14475 / CIP 104303 / KCTC 5404 / NCIMB 10678 / 9a)</name>
    <name type="common">Clostridium acidurici</name>
    <dbReference type="NCBI Taxonomy" id="1128398"/>
    <lineage>
        <taxon>Bacteria</taxon>
        <taxon>Bacillati</taxon>
        <taxon>Bacillota</taxon>
        <taxon>Tissierellia</taxon>
        <taxon>Tissierellales</taxon>
        <taxon>Gottschalkiaceae</taxon>
        <taxon>Gottschalkia</taxon>
    </lineage>
</organism>
<dbReference type="EMBL" id="CP003326">
    <property type="protein sequence ID" value="AFS77622.1"/>
    <property type="molecule type" value="Genomic_DNA"/>
</dbReference>
<dbReference type="PANTHER" id="PTHR43133">
    <property type="entry name" value="RNA POLYMERASE ECF-TYPE SIGMA FACTO"/>
    <property type="match status" value="1"/>
</dbReference>
<dbReference type="InterPro" id="IPR007627">
    <property type="entry name" value="RNA_pol_sigma70_r2"/>
</dbReference>
<dbReference type="InterPro" id="IPR039425">
    <property type="entry name" value="RNA_pol_sigma-70-like"/>
</dbReference>
<keyword evidence="9" id="KW-1185">Reference proteome</keyword>
<proteinExistence type="inferred from homology"/>
<gene>
    <name evidence="8" type="ordered locus">Curi_c05470</name>
</gene>
<keyword evidence="5" id="KW-0804">Transcription</keyword>
<feature type="domain" description="RNA polymerase sigma-70 region 2" evidence="6">
    <location>
        <begin position="39"/>
        <end position="105"/>
    </location>
</feature>
<dbReference type="SUPFAM" id="SSF88946">
    <property type="entry name" value="Sigma2 domain of RNA polymerase sigma factors"/>
    <property type="match status" value="1"/>
</dbReference>
<sequence>MLRKEEKILSDQSKEKDYELYKHIKEMRDGSIESFDFIYNETSSDVYRLISMIVYNHMDREDIMNEVYVQLWSSINNYNLDKPFRAWLHGITIRQISNFRRKNWRVFRIFEKQRSMLSREDMSYEPNIVHSELESKIMELINSLSDKLKAVIVLRYCYDYSLQEIADILEVPLGTVKSRHHSALKQLKRRIDLINNVDGGREDKEWILKKIKRTIVKLC</sequence>
<dbReference type="InterPro" id="IPR013324">
    <property type="entry name" value="RNA_pol_sigma_r3/r4-like"/>
</dbReference>
<dbReference type="InterPro" id="IPR013325">
    <property type="entry name" value="RNA_pol_sigma_r2"/>
</dbReference>
<comment type="similarity">
    <text evidence="1">Belongs to the sigma-70 factor family. ECF subfamily.</text>
</comment>
<evidence type="ECO:0000256" key="4">
    <source>
        <dbReference type="ARBA" id="ARBA00023125"/>
    </source>
</evidence>
<dbReference type="Pfam" id="PF04542">
    <property type="entry name" value="Sigma70_r2"/>
    <property type="match status" value="1"/>
</dbReference>
<evidence type="ECO:0000313" key="9">
    <source>
        <dbReference type="Proteomes" id="UP000006094"/>
    </source>
</evidence>
<keyword evidence="4" id="KW-0238">DNA-binding</keyword>
<dbReference type="KEGG" id="cad:Curi_c05470"/>
<evidence type="ECO:0000259" key="7">
    <source>
        <dbReference type="Pfam" id="PF04545"/>
    </source>
</evidence>
<evidence type="ECO:0000256" key="1">
    <source>
        <dbReference type="ARBA" id="ARBA00010641"/>
    </source>
</evidence>
<dbReference type="NCBIfam" id="TIGR02937">
    <property type="entry name" value="sigma70-ECF"/>
    <property type="match status" value="1"/>
</dbReference>
<dbReference type="InterPro" id="IPR007630">
    <property type="entry name" value="RNA_pol_sigma70_r4"/>
</dbReference>
<keyword evidence="3" id="KW-0731">Sigma factor</keyword>
<dbReference type="SUPFAM" id="SSF88659">
    <property type="entry name" value="Sigma3 and sigma4 domains of RNA polymerase sigma factors"/>
    <property type="match status" value="1"/>
</dbReference>
<dbReference type="OrthoDB" id="9782703at2"/>
<dbReference type="Proteomes" id="UP000006094">
    <property type="component" value="Chromosome"/>
</dbReference>
<reference evidence="8 9" key="1">
    <citation type="journal article" date="2012" name="PLoS ONE">
        <title>The purine-utilizing bacterium Clostridium acidurici 9a: a genome-guided metabolic reconsideration.</title>
        <authorList>
            <person name="Hartwich K."/>
            <person name="Poehlein A."/>
            <person name="Daniel R."/>
        </authorList>
    </citation>
    <scope>NUCLEOTIDE SEQUENCE [LARGE SCALE GENOMIC DNA]</scope>
    <source>
        <strain evidence="9">ATCC 7906 / DSM 604 / BCRC 14475 / CIP 104303 / KCTC 5404 / NCIMB 10678 / 9a</strain>
    </source>
</reference>
<dbReference type="AlphaFoldDB" id="K0AXW5"/>
<dbReference type="PATRIC" id="fig|1128398.3.peg.574"/>